<keyword evidence="2" id="KW-0805">Transcription regulation</keyword>
<feature type="binding site" evidence="2">
    <location>
        <position position="19"/>
    </location>
    <ligand>
        <name>Zn(2+)</name>
        <dbReference type="ChEBI" id="CHEBI:29105"/>
    </ligand>
</feature>
<keyword evidence="4" id="KW-0808">Transferase</keyword>
<dbReference type="NCBIfam" id="NF041664">
    <property type="entry name" value="RNAP_arch_Epp"/>
    <property type="match status" value="1"/>
</dbReference>
<keyword evidence="4" id="KW-0548">Nucleotidyltransferase</keyword>
<evidence type="ECO:0000313" key="4">
    <source>
        <dbReference type="EMBL" id="AIF07020.1"/>
    </source>
</evidence>
<dbReference type="InterPro" id="IPR022800">
    <property type="entry name" value="Spt4/RpoE2_Znf"/>
</dbReference>
<dbReference type="InterPro" id="IPR038589">
    <property type="entry name" value="Spt4_dom_sf"/>
</dbReference>
<keyword evidence="2" id="KW-0862">Zinc</keyword>
<dbReference type="PANTHER" id="PTHR40704:SF1">
    <property type="entry name" value="TRANSCRIPTION ELONGATION FACTOR SPT4"/>
    <property type="match status" value="1"/>
</dbReference>
<dbReference type="EMBL" id="KF900788">
    <property type="protein sequence ID" value="AIF07020.1"/>
    <property type="molecule type" value="Genomic_DNA"/>
</dbReference>
<dbReference type="SUPFAM" id="SSF63393">
    <property type="entry name" value="RNA polymerase subunits"/>
    <property type="match status" value="1"/>
</dbReference>
<protein>
    <recommendedName>
        <fullName evidence="2">Transcription elongation factor Spt4</fullName>
    </recommendedName>
</protein>
<dbReference type="GO" id="GO:0008270">
    <property type="term" value="F:zinc ion binding"/>
    <property type="evidence" value="ECO:0007669"/>
    <property type="project" value="UniProtKB-UniRule"/>
</dbReference>
<dbReference type="AlphaFoldDB" id="A0A075GVP5"/>
<dbReference type="Gene3D" id="2.20.28.90">
    <property type="match status" value="1"/>
</dbReference>
<organism evidence="4">
    <name type="scientific">uncultured marine thaumarchaeote KM3_198_G09</name>
    <dbReference type="NCBI Taxonomy" id="1456089"/>
    <lineage>
        <taxon>Archaea</taxon>
        <taxon>Nitrososphaerota</taxon>
        <taxon>environmental samples</taxon>
    </lineage>
</organism>
<proteinExistence type="inferred from homology"/>
<dbReference type="InterPro" id="IPR007178">
    <property type="entry name" value="Spt4_arch"/>
</dbReference>
<feature type="binding site" evidence="2">
    <location>
        <position position="7"/>
    </location>
    <ligand>
        <name>Zn(2+)</name>
        <dbReference type="ChEBI" id="CHEBI:29105"/>
    </ligand>
</feature>
<evidence type="ECO:0000256" key="2">
    <source>
        <dbReference type="HAMAP-Rule" id="MF_00949"/>
    </source>
</evidence>
<evidence type="ECO:0000259" key="3">
    <source>
        <dbReference type="SMART" id="SM01389"/>
    </source>
</evidence>
<feature type="binding site" evidence="2">
    <location>
        <position position="10"/>
    </location>
    <ligand>
        <name>Zn(2+)</name>
        <dbReference type="ChEBI" id="CHEBI:29105"/>
    </ligand>
</feature>
<dbReference type="InterPro" id="IPR029040">
    <property type="entry name" value="RPABC4/Spt4"/>
</dbReference>
<keyword evidence="4" id="KW-0240">DNA-directed RNA polymerase</keyword>
<keyword evidence="2" id="KW-0479">Metal-binding</keyword>
<sequence length="68" mass="7605">MVKELACRKCKCITIGKVCPACKSSDLTPDWEGVVIIANPKESRIAQTLKISVEQWKIENPKYALKVT</sequence>
<comment type="subunit">
    <text evidence="2">Heterodimer composed of Spt4 and Spt5.</text>
</comment>
<dbReference type="GO" id="GO:0016779">
    <property type="term" value="F:nucleotidyltransferase activity"/>
    <property type="evidence" value="ECO:0007669"/>
    <property type="project" value="UniProtKB-KW"/>
</dbReference>
<name>A0A075GVP5_9ARCH</name>
<dbReference type="PANTHER" id="PTHR40704">
    <property type="entry name" value="TRANSCRIPTION ELONGATION FACTOR SPT4"/>
    <property type="match status" value="1"/>
</dbReference>
<dbReference type="HAMAP" id="MF_00949">
    <property type="entry name" value="Spt4_arch"/>
    <property type="match status" value="1"/>
</dbReference>
<reference evidence="4" key="1">
    <citation type="journal article" date="2014" name="Genome Biol. Evol.">
        <title>Pangenome evidence for extensive interdomain horizontal transfer affecting lineage core and shell genes in uncultured planktonic thaumarchaeota and euryarchaeota.</title>
        <authorList>
            <person name="Deschamps P."/>
            <person name="Zivanovic Y."/>
            <person name="Moreira D."/>
            <person name="Rodriguez-Valera F."/>
            <person name="Lopez-Garcia P."/>
        </authorList>
    </citation>
    <scope>NUCLEOTIDE SEQUENCE</scope>
</reference>
<dbReference type="GO" id="GO:0000428">
    <property type="term" value="C:DNA-directed RNA polymerase complex"/>
    <property type="evidence" value="ECO:0007669"/>
    <property type="project" value="UniProtKB-KW"/>
</dbReference>
<dbReference type="GO" id="GO:0006355">
    <property type="term" value="P:regulation of DNA-templated transcription"/>
    <property type="evidence" value="ECO:0007669"/>
    <property type="project" value="UniProtKB-UniRule"/>
</dbReference>
<comment type="function">
    <text evidence="2">Stimulates transcription elongation.</text>
</comment>
<feature type="binding site" evidence="2">
    <location>
        <position position="22"/>
    </location>
    <ligand>
        <name>Zn(2+)</name>
        <dbReference type="ChEBI" id="CHEBI:29105"/>
    </ligand>
</feature>
<evidence type="ECO:0000256" key="1">
    <source>
        <dbReference type="ARBA" id="ARBA00023163"/>
    </source>
</evidence>
<gene>
    <name evidence="4" type="primary">rpoE2</name>
    <name evidence="2" type="synonym">spt4</name>
</gene>
<keyword evidence="1 2" id="KW-0804">Transcription</keyword>
<dbReference type="Pfam" id="PF06093">
    <property type="entry name" value="Spt4"/>
    <property type="match status" value="1"/>
</dbReference>
<dbReference type="SMART" id="SM01389">
    <property type="entry name" value="Spt4"/>
    <property type="match status" value="1"/>
</dbReference>
<comment type="similarity">
    <text evidence="2">Belongs to the archaeal Spt4 family.</text>
</comment>
<accession>A0A075GVP5</accession>
<feature type="domain" description="Spt4/RpoE2 zinc finger" evidence="3">
    <location>
        <begin position="4"/>
        <end position="68"/>
    </location>
</feature>